<evidence type="ECO:0000313" key="8">
    <source>
        <dbReference type="Proteomes" id="UP000004315"/>
    </source>
</evidence>
<feature type="active site" evidence="6">
    <location>
        <position position="158"/>
    </location>
</feature>
<keyword evidence="4 6" id="KW-0648">Protein biosynthesis</keyword>
<dbReference type="FunFam" id="3.90.45.10:FF:000002">
    <property type="entry name" value="Peptide deformylase"/>
    <property type="match status" value="1"/>
</dbReference>
<evidence type="ECO:0000256" key="6">
    <source>
        <dbReference type="HAMAP-Rule" id="MF_00163"/>
    </source>
</evidence>
<keyword evidence="2 6" id="KW-0479">Metal-binding</keyword>
<keyword evidence="5 6" id="KW-0408">Iron</keyword>
<reference evidence="7 8" key="1">
    <citation type="submission" date="2008-10" db="EMBL/GenBank/DDBJ databases">
        <authorList>
            <person name="Fulton L."/>
            <person name="Clifton S."/>
            <person name="Fulton B."/>
            <person name="Xu J."/>
            <person name="Minx P."/>
            <person name="Pepin K.H."/>
            <person name="Johnson M."/>
            <person name="Bhonagiri V."/>
            <person name="Nash W.E."/>
            <person name="Mardis E.R."/>
            <person name="Wilson R.K."/>
        </authorList>
    </citation>
    <scope>NUCLEOTIDE SEQUENCE [LARGE SCALE GENOMIC DNA]</scope>
    <source>
        <strain evidence="7 8">DSM 3989</strain>
    </source>
</reference>
<comment type="similarity">
    <text evidence="1 6">Belongs to the polypeptide deformylase family.</text>
</comment>
<dbReference type="GO" id="GO:0006412">
    <property type="term" value="P:translation"/>
    <property type="evidence" value="ECO:0007669"/>
    <property type="project" value="UniProtKB-UniRule"/>
</dbReference>
<reference evidence="7 8" key="2">
    <citation type="submission" date="2008-11" db="EMBL/GenBank/DDBJ databases">
        <title>Draft genome sequence of Eubacterium biforme (DSM 3989).</title>
        <authorList>
            <person name="Sudarsanam P."/>
            <person name="Ley R."/>
            <person name="Guruge J."/>
            <person name="Turnbaugh P.J."/>
            <person name="Mahowald M."/>
            <person name="Liep D."/>
            <person name="Gordon J."/>
        </authorList>
    </citation>
    <scope>NUCLEOTIDE SEQUENCE [LARGE SCALE GENOMIC DNA]</scope>
    <source>
        <strain evidence="7 8">DSM 3989</strain>
    </source>
</reference>
<gene>
    <name evidence="6 7" type="primary">def</name>
    <name evidence="7" type="ORF">EUBIFOR_01768</name>
</gene>
<comment type="caution">
    <text evidence="7">The sequence shown here is derived from an EMBL/GenBank/DDBJ whole genome shotgun (WGS) entry which is preliminary data.</text>
</comment>
<dbReference type="InterPro" id="IPR036821">
    <property type="entry name" value="Peptide_deformylase_sf"/>
</dbReference>
<dbReference type="Pfam" id="PF01327">
    <property type="entry name" value="Pep_deformylase"/>
    <property type="match status" value="1"/>
</dbReference>
<feature type="binding site" evidence="6">
    <location>
        <position position="113"/>
    </location>
    <ligand>
        <name>Fe cation</name>
        <dbReference type="ChEBI" id="CHEBI:24875"/>
    </ligand>
</feature>
<dbReference type="HAMAP" id="MF_00163">
    <property type="entry name" value="Pep_deformylase"/>
    <property type="match status" value="1"/>
</dbReference>
<dbReference type="eggNOG" id="COG0242">
    <property type="taxonomic scope" value="Bacteria"/>
</dbReference>
<dbReference type="Gene3D" id="3.90.45.10">
    <property type="entry name" value="Peptide deformylase"/>
    <property type="match status" value="1"/>
</dbReference>
<comment type="function">
    <text evidence="6">Removes the formyl group from the N-terminal Met of newly synthesized proteins. Requires at least a dipeptide for an efficient rate of reaction. N-terminal L-methionine is a prerequisite for activity but the enzyme has broad specificity at other positions.</text>
</comment>
<feature type="binding site" evidence="6">
    <location>
        <position position="161"/>
    </location>
    <ligand>
        <name>Fe cation</name>
        <dbReference type="ChEBI" id="CHEBI:24875"/>
    </ligand>
</feature>
<evidence type="ECO:0000256" key="3">
    <source>
        <dbReference type="ARBA" id="ARBA00022801"/>
    </source>
</evidence>
<dbReference type="PRINTS" id="PR01576">
    <property type="entry name" value="PDEFORMYLASE"/>
</dbReference>
<dbReference type="PIRSF" id="PIRSF004749">
    <property type="entry name" value="Pep_def"/>
    <property type="match status" value="1"/>
</dbReference>
<dbReference type="SUPFAM" id="SSF56420">
    <property type="entry name" value="Peptide deformylase"/>
    <property type="match status" value="1"/>
</dbReference>
<evidence type="ECO:0000256" key="5">
    <source>
        <dbReference type="ARBA" id="ARBA00023004"/>
    </source>
</evidence>
<evidence type="ECO:0000256" key="1">
    <source>
        <dbReference type="ARBA" id="ARBA00010759"/>
    </source>
</evidence>
<dbReference type="NCBIfam" id="TIGR00079">
    <property type="entry name" value="pept_deformyl"/>
    <property type="match status" value="1"/>
</dbReference>
<evidence type="ECO:0000256" key="2">
    <source>
        <dbReference type="ARBA" id="ARBA00022723"/>
    </source>
</evidence>
<evidence type="ECO:0000313" key="7">
    <source>
        <dbReference type="EMBL" id="EEC89694.1"/>
    </source>
</evidence>
<dbReference type="Proteomes" id="UP000004315">
    <property type="component" value="Unassembled WGS sequence"/>
</dbReference>
<dbReference type="GO" id="GO:0042586">
    <property type="term" value="F:peptide deformylase activity"/>
    <property type="evidence" value="ECO:0007669"/>
    <property type="project" value="UniProtKB-UniRule"/>
</dbReference>
<evidence type="ECO:0000256" key="4">
    <source>
        <dbReference type="ARBA" id="ARBA00022917"/>
    </source>
</evidence>
<dbReference type="CDD" id="cd00487">
    <property type="entry name" value="Pep_deformylase"/>
    <property type="match status" value="1"/>
</dbReference>
<dbReference type="EMBL" id="ABYT01000093">
    <property type="protein sequence ID" value="EEC89694.1"/>
    <property type="molecule type" value="Genomic_DNA"/>
</dbReference>
<dbReference type="HOGENOM" id="CLU_061901_4_0_9"/>
<sequence>MITMKITSKDIILDTDERIRMQSEPVSLPLSNEDKELLQAMLDYVRNSQDDEIAKAEGLQPAVGIAAVQVGVLKQMIAVVIPYEDGVDEVALVNPKIISESVQNAYLDNGEGCLSVKGEHPGHVFRHARIKVRGYDLIQDKNVTISAEGYFAICLQHEIDHLSGTLFYDHIDANNPWKSDDEAEVI</sequence>
<protein>
    <recommendedName>
        <fullName evidence="6">Peptide deformylase</fullName>
        <shortName evidence="6">PDF</shortName>
        <ecNumber evidence="6">3.5.1.88</ecNumber>
    </recommendedName>
    <alternativeName>
        <fullName evidence="6">Polypeptide deformylase</fullName>
    </alternativeName>
</protein>
<accession>B7CC43</accession>
<comment type="cofactor">
    <cofactor evidence="6">
        <name>Fe(2+)</name>
        <dbReference type="ChEBI" id="CHEBI:29033"/>
    </cofactor>
    <text evidence="6">Binds 1 Fe(2+) ion.</text>
</comment>
<dbReference type="PANTHER" id="PTHR10458:SF8">
    <property type="entry name" value="PEPTIDE DEFORMYLASE 2"/>
    <property type="match status" value="1"/>
</dbReference>
<dbReference type="AlphaFoldDB" id="B7CC43"/>
<proteinExistence type="inferred from homology"/>
<dbReference type="InterPro" id="IPR023635">
    <property type="entry name" value="Peptide_deformylase"/>
</dbReference>
<keyword evidence="8" id="KW-1185">Reference proteome</keyword>
<dbReference type="EC" id="3.5.1.88" evidence="6"/>
<name>B7CC43_9FIRM</name>
<dbReference type="GO" id="GO:0046872">
    <property type="term" value="F:metal ion binding"/>
    <property type="evidence" value="ECO:0007669"/>
    <property type="project" value="UniProtKB-KW"/>
</dbReference>
<comment type="catalytic activity">
    <reaction evidence="6">
        <text>N-terminal N-formyl-L-methionyl-[peptide] + H2O = N-terminal L-methionyl-[peptide] + formate</text>
        <dbReference type="Rhea" id="RHEA:24420"/>
        <dbReference type="Rhea" id="RHEA-COMP:10639"/>
        <dbReference type="Rhea" id="RHEA-COMP:10640"/>
        <dbReference type="ChEBI" id="CHEBI:15377"/>
        <dbReference type="ChEBI" id="CHEBI:15740"/>
        <dbReference type="ChEBI" id="CHEBI:49298"/>
        <dbReference type="ChEBI" id="CHEBI:64731"/>
        <dbReference type="EC" id="3.5.1.88"/>
    </reaction>
</comment>
<feature type="binding site" evidence="6">
    <location>
        <position position="157"/>
    </location>
    <ligand>
        <name>Fe cation</name>
        <dbReference type="ChEBI" id="CHEBI:24875"/>
    </ligand>
</feature>
<dbReference type="STRING" id="518637.EUBIFOR_01768"/>
<keyword evidence="3 6" id="KW-0378">Hydrolase</keyword>
<dbReference type="PANTHER" id="PTHR10458">
    <property type="entry name" value="PEPTIDE DEFORMYLASE"/>
    <property type="match status" value="1"/>
</dbReference>
<organism evidence="7 8">
    <name type="scientific">Holdemanella biformis DSM 3989</name>
    <dbReference type="NCBI Taxonomy" id="518637"/>
    <lineage>
        <taxon>Bacteria</taxon>
        <taxon>Bacillati</taxon>
        <taxon>Bacillota</taxon>
        <taxon>Erysipelotrichia</taxon>
        <taxon>Erysipelotrichales</taxon>
        <taxon>Erysipelotrichaceae</taxon>
        <taxon>Holdemanella</taxon>
    </lineage>
</organism>